<dbReference type="InterPro" id="IPR018316">
    <property type="entry name" value="Tubulin/FtsZ_2-layer-sand-dom"/>
</dbReference>
<evidence type="ECO:0000256" key="4">
    <source>
        <dbReference type="ARBA" id="ARBA00022801"/>
    </source>
</evidence>
<name>A0A2G9U2U7_TELCI</name>
<keyword evidence="2" id="KW-0493">Microtubule</keyword>
<evidence type="ECO:0000256" key="7">
    <source>
        <dbReference type="SAM" id="MobiDB-lite"/>
    </source>
</evidence>
<gene>
    <name evidence="9" type="ORF">TELCIR_13777</name>
</gene>
<dbReference type="InterPro" id="IPR037103">
    <property type="entry name" value="Tubulin/FtsZ-like_C"/>
</dbReference>
<dbReference type="AlphaFoldDB" id="A0A2G9U2U7"/>
<comment type="catalytic activity">
    <reaction evidence="6">
        <text>GTP + H2O = GDP + phosphate + H(+)</text>
        <dbReference type="Rhea" id="RHEA:19669"/>
        <dbReference type="ChEBI" id="CHEBI:15377"/>
        <dbReference type="ChEBI" id="CHEBI:15378"/>
        <dbReference type="ChEBI" id="CHEBI:37565"/>
        <dbReference type="ChEBI" id="CHEBI:43474"/>
        <dbReference type="ChEBI" id="CHEBI:58189"/>
    </reaction>
    <physiologicalReaction direction="left-to-right" evidence="6">
        <dbReference type="Rhea" id="RHEA:19670"/>
    </physiologicalReaction>
</comment>
<evidence type="ECO:0000313" key="9">
    <source>
        <dbReference type="EMBL" id="PIO64589.1"/>
    </source>
</evidence>
<dbReference type="InterPro" id="IPR000217">
    <property type="entry name" value="Tubulin"/>
</dbReference>
<evidence type="ECO:0000256" key="6">
    <source>
        <dbReference type="ARBA" id="ARBA00049117"/>
    </source>
</evidence>
<dbReference type="GO" id="GO:0005525">
    <property type="term" value="F:GTP binding"/>
    <property type="evidence" value="ECO:0007669"/>
    <property type="project" value="UniProtKB-KW"/>
</dbReference>
<sequence>MVEPYNSLLTTHTTLEHSDCSFMLDNEAIYEISIQKLNIRSEKAYHEQLSVSEITNACFEPGCQMVKCDPRNGKYMACCLLFRGDVVPKDINSAIAVIKTKRAIQFVDWCPTGFKVGINYQPPTVVPNGDLAKLQRAVCMLSNTTAIQVMTEYDKCKMECKRQRDAQYYRKEHIAALSEELAILEAQEAAEVTVGASETRQGEPKETKQDSSAAAEKDQLRRCNISAFTNDFSLEWLQTESQLYFREPTAECGFIQHPAVKALINYVGQLKFGCFGRLERPNQQQTHRIVSDLARFAAQPISVR</sequence>
<dbReference type="Gene3D" id="3.40.50.1440">
    <property type="entry name" value="Tubulin/FtsZ, GTPase domain"/>
    <property type="match status" value="1"/>
</dbReference>
<evidence type="ECO:0000256" key="2">
    <source>
        <dbReference type="ARBA" id="ARBA00022701"/>
    </source>
</evidence>
<keyword evidence="5" id="KW-0342">GTP-binding</keyword>
<dbReference type="GO" id="GO:0005874">
    <property type="term" value="C:microtubule"/>
    <property type="evidence" value="ECO:0007669"/>
    <property type="project" value="UniProtKB-KW"/>
</dbReference>
<evidence type="ECO:0000256" key="1">
    <source>
        <dbReference type="ARBA" id="ARBA00009636"/>
    </source>
</evidence>
<dbReference type="SUPFAM" id="SSF52490">
    <property type="entry name" value="Tubulin nucleotide-binding domain-like"/>
    <property type="match status" value="1"/>
</dbReference>
<reference evidence="9 10" key="1">
    <citation type="submission" date="2015-09" db="EMBL/GenBank/DDBJ databases">
        <title>Draft genome of the parasitic nematode Teladorsagia circumcincta isolate WARC Sus (inbred).</title>
        <authorList>
            <person name="Mitreva M."/>
        </authorList>
    </citation>
    <scope>NUCLEOTIDE SEQUENCE [LARGE SCALE GENOMIC DNA]</scope>
    <source>
        <strain evidence="9 10">S</strain>
    </source>
</reference>
<dbReference type="InterPro" id="IPR002452">
    <property type="entry name" value="Alpha_tubulin"/>
</dbReference>
<protein>
    <submittedName>
        <fullName evidence="9">Tubulin/FtsZ family protein</fullName>
    </submittedName>
</protein>
<keyword evidence="3" id="KW-0547">Nucleotide-binding</keyword>
<feature type="domain" description="Tubulin/FtsZ 2-layer sandwich" evidence="8">
    <location>
        <begin position="37"/>
        <end position="156"/>
    </location>
</feature>
<proteinExistence type="inferred from homology"/>
<accession>A0A2G9U2U7</accession>
<feature type="region of interest" description="Disordered" evidence="7">
    <location>
        <begin position="194"/>
        <end position="216"/>
    </location>
</feature>
<dbReference type="Pfam" id="PF03953">
    <property type="entry name" value="Tubulin_C"/>
    <property type="match status" value="1"/>
</dbReference>
<dbReference type="PANTHER" id="PTHR11588">
    <property type="entry name" value="TUBULIN"/>
    <property type="match status" value="1"/>
</dbReference>
<comment type="similarity">
    <text evidence="1">Belongs to the tubulin family.</text>
</comment>
<dbReference type="GO" id="GO:0016787">
    <property type="term" value="F:hydrolase activity"/>
    <property type="evidence" value="ECO:0007669"/>
    <property type="project" value="UniProtKB-KW"/>
</dbReference>
<evidence type="ECO:0000256" key="5">
    <source>
        <dbReference type="ARBA" id="ARBA00023134"/>
    </source>
</evidence>
<dbReference type="PRINTS" id="PR01162">
    <property type="entry name" value="ALPHATUBULIN"/>
</dbReference>
<dbReference type="GO" id="GO:0007017">
    <property type="term" value="P:microtubule-based process"/>
    <property type="evidence" value="ECO:0007669"/>
    <property type="project" value="InterPro"/>
</dbReference>
<feature type="compositionally biased region" description="Basic and acidic residues" evidence="7">
    <location>
        <begin position="200"/>
        <end position="216"/>
    </location>
</feature>
<dbReference type="Gene3D" id="3.30.1330.20">
    <property type="entry name" value="Tubulin/FtsZ, C-terminal domain"/>
    <property type="match status" value="1"/>
</dbReference>
<dbReference type="Proteomes" id="UP000230423">
    <property type="component" value="Unassembled WGS sequence"/>
</dbReference>
<dbReference type="SUPFAM" id="SSF55307">
    <property type="entry name" value="Tubulin C-terminal domain-like"/>
    <property type="match status" value="1"/>
</dbReference>
<evidence type="ECO:0000313" key="10">
    <source>
        <dbReference type="Proteomes" id="UP000230423"/>
    </source>
</evidence>
<dbReference type="GO" id="GO:0005200">
    <property type="term" value="F:structural constituent of cytoskeleton"/>
    <property type="evidence" value="ECO:0007669"/>
    <property type="project" value="InterPro"/>
</dbReference>
<dbReference type="FunFam" id="3.30.1330.20:FF:000001">
    <property type="entry name" value="Tubulin alpha chain"/>
    <property type="match status" value="1"/>
</dbReference>
<dbReference type="InterPro" id="IPR036525">
    <property type="entry name" value="Tubulin/FtsZ_GTPase_sf"/>
</dbReference>
<organism evidence="9 10">
    <name type="scientific">Teladorsagia circumcincta</name>
    <name type="common">Brown stomach worm</name>
    <name type="synonym">Ostertagia circumcincta</name>
    <dbReference type="NCBI Taxonomy" id="45464"/>
    <lineage>
        <taxon>Eukaryota</taxon>
        <taxon>Metazoa</taxon>
        <taxon>Ecdysozoa</taxon>
        <taxon>Nematoda</taxon>
        <taxon>Chromadorea</taxon>
        <taxon>Rhabditida</taxon>
        <taxon>Rhabditina</taxon>
        <taxon>Rhabditomorpha</taxon>
        <taxon>Strongyloidea</taxon>
        <taxon>Trichostrongylidae</taxon>
        <taxon>Teladorsagia</taxon>
    </lineage>
</organism>
<keyword evidence="4" id="KW-0378">Hydrolase</keyword>
<dbReference type="InterPro" id="IPR008280">
    <property type="entry name" value="Tub_FtsZ_C"/>
</dbReference>
<dbReference type="OrthoDB" id="1844at2759"/>
<dbReference type="SMART" id="SM00865">
    <property type="entry name" value="Tubulin_C"/>
    <property type="match status" value="1"/>
</dbReference>
<dbReference type="EMBL" id="KZ349760">
    <property type="protein sequence ID" value="PIO64589.1"/>
    <property type="molecule type" value="Genomic_DNA"/>
</dbReference>
<keyword evidence="10" id="KW-1185">Reference proteome</keyword>
<evidence type="ECO:0000256" key="3">
    <source>
        <dbReference type="ARBA" id="ARBA00022741"/>
    </source>
</evidence>
<evidence type="ECO:0000259" key="8">
    <source>
        <dbReference type="SMART" id="SM00865"/>
    </source>
</evidence>